<proteinExistence type="predicted"/>
<sequence length="261" mass="28769">MVKVGDFKVELVAADTKEAFKEHTAPDGQVYAEVEPDMDYFISLSSDVGGVMMKMSVDGVGLKYQDSFPCSRRDVQRGKWERTDGRHTITALHFNKTRQELGAQSSLLTGKVEVNIYTLGEKYYQEPYNTASASLTADSATGGKKCIKSTTSGSHSFDITPKGQTASYRLGEYLHTITLNYCSALGLIYNKILPPPPDLDSDDDSVQVKRENSRRKRKRSTVTSVSTARVSPEGNIKAENGRAETVTVQQTYDLVDLTGDD</sequence>
<accession>A0AAD8XXP1</accession>
<name>A0AAD8XXP1_9STRA</name>
<gene>
    <name evidence="2" type="ORF">QTG54_013495</name>
</gene>
<evidence type="ECO:0000313" key="3">
    <source>
        <dbReference type="Proteomes" id="UP001224775"/>
    </source>
</evidence>
<organism evidence="2 3">
    <name type="scientific">Skeletonema marinoi</name>
    <dbReference type="NCBI Taxonomy" id="267567"/>
    <lineage>
        <taxon>Eukaryota</taxon>
        <taxon>Sar</taxon>
        <taxon>Stramenopiles</taxon>
        <taxon>Ochrophyta</taxon>
        <taxon>Bacillariophyta</taxon>
        <taxon>Coscinodiscophyceae</taxon>
        <taxon>Thalassiosirophycidae</taxon>
        <taxon>Thalassiosirales</taxon>
        <taxon>Skeletonemataceae</taxon>
        <taxon>Skeletonema</taxon>
        <taxon>Skeletonema marinoi-dohrnii complex</taxon>
    </lineage>
</organism>
<evidence type="ECO:0000256" key="1">
    <source>
        <dbReference type="SAM" id="MobiDB-lite"/>
    </source>
</evidence>
<protein>
    <submittedName>
        <fullName evidence="2">Uncharacterized protein</fullName>
    </submittedName>
</protein>
<feature type="region of interest" description="Disordered" evidence="1">
    <location>
        <begin position="196"/>
        <end position="242"/>
    </location>
</feature>
<dbReference type="EMBL" id="JATAAI010000032">
    <property type="protein sequence ID" value="KAK1735789.1"/>
    <property type="molecule type" value="Genomic_DNA"/>
</dbReference>
<keyword evidence="3" id="KW-1185">Reference proteome</keyword>
<reference evidence="2" key="1">
    <citation type="submission" date="2023-06" db="EMBL/GenBank/DDBJ databases">
        <title>Survivors Of The Sea: Transcriptome response of Skeletonema marinoi to long-term dormancy.</title>
        <authorList>
            <person name="Pinder M.I.M."/>
            <person name="Kourtchenko O."/>
            <person name="Robertson E.K."/>
            <person name="Larsson T."/>
            <person name="Maumus F."/>
            <person name="Osuna-Cruz C.M."/>
            <person name="Vancaester E."/>
            <person name="Stenow R."/>
            <person name="Vandepoele K."/>
            <person name="Ploug H."/>
            <person name="Bruchert V."/>
            <person name="Godhe A."/>
            <person name="Topel M."/>
        </authorList>
    </citation>
    <scope>NUCLEOTIDE SEQUENCE</scope>
    <source>
        <strain evidence="2">R05AC</strain>
    </source>
</reference>
<evidence type="ECO:0000313" key="2">
    <source>
        <dbReference type="EMBL" id="KAK1735789.1"/>
    </source>
</evidence>
<feature type="compositionally biased region" description="Low complexity" evidence="1">
    <location>
        <begin position="221"/>
        <end position="231"/>
    </location>
</feature>
<dbReference type="AlphaFoldDB" id="A0AAD8XXP1"/>
<comment type="caution">
    <text evidence="2">The sequence shown here is derived from an EMBL/GenBank/DDBJ whole genome shotgun (WGS) entry which is preliminary data.</text>
</comment>
<dbReference type="Proteomes" id="UP001224775">
    <property type="component" value="Unassembled WGS sequence"/>
</dbReference>